<organism evidence="2 3">
    <name type="scientific">Saprospira grandis (strain Lewin)</name>
    <dbReference type="NCBI Taxonomy" id="984262"/>
    <lineage>
        <taxon>Bacteria</taxon>
        <taxon>Pseudomonadati</taxon>
        <taxon>Bacteroidota</taxon>
        <taxon>Saprospiria</taxon>
        <taxon>Saprospirales</taxon>
        <taxon>Saprospiraceae</taxon>
        <taxon>Saprospira</taxon>
    </lineage>
</organism>
<dbReference type="STRING" id="984262.SGRA_0050"/>
<proteinExistence type="predicted"/>
<evidence type="ECO:0000313" key="3">
    <source>
        <dbReference type="Proteomes" id="UP000007519"/>
    </source>
</evidence>
<name>H6L4B6_SAPGL</name>
<reference evidence="2 3" key="1">
    <citation type="journal article" date="2012" name="Stand. Genomic Sci.">
        <title>Complete genome sequencing and analysis of Saprospira grandis str. Lewin, a predatory marine bacterium.</title>
        <authorList>
            <person name="Saw J.H."/>
            <person name="Yuryev A."/>
            <person name="Kanbe M."/>
            <person name="Hou S."/>
            <person name="Young A.G."/>
            <person name="Aizawa S."/>
            <person name="Alam M."/>
        </authorList>
    </citation>
    <scope>NUCLEOTIDE SEQUENCE [LARGE SCALE GENOMIC DNA]</scope>
    <source>
        <strain evidence="2 3">Lewin</strain>
    </source>
</reference>
<gene>
    <name evidence="2" type="ordered locus">SGRA_0050</name>
</gene>
<dbReference type="HOGENOM" id="CLU_218063_0_0_10"/>
<evidence type="ECO:0000256" key="1">
    <source>
        <dbReference type="SAM" id="MobiDB-lite"/>
    </source>
</evidence>
<feature type="region of interest" description="Disordered" evidence="1">
    <location>
        <begin position="1"/>
        <end position="37"/>
    </location>
</feature>
<dbReference type="AlphaFoldDB" id="H6L4B6"/>
<dbReference type="KEGG" id="sgn:SGRA_0050"/>
<protein>
    <submittedName>
        <fullName evidence="2">Uncharacterized protein</fullName>
    </submittedName>
</protein>
<keyword evidence="3" id="KW-1185">Reference proteome</keyword>
<accession>H6L4B6</accession>
<dbReference type="EMBL" id="CP002831">
    <property type="protein sequence ID" value="AFC22795.1"/>
    <property type="molecule type" value="Genomic_DNA"/>
</dbReference>
<evidence type="ECO:0000313" key="2">
    <source>
        <dbReference type="EMBL" id="AFC22795.1"/>
    </source>
</evidence>
<sequence length="44" mass="4777">MAKGQTKRAQPAQGRANSEPRNVAPQGEAAAEAPKSYPNKLFFY</sequence>
<dbReference type="Proteomes" id="UP000007519">
    <property type="component" value="Chromosome"/>
</dbReference>